<name>A0A6A4VPS6_AMPAM</name>
<proteinExistence type="predicted"/>
<comment type="caution">
    <text evidence="1">The sequence shown here is derived from an EMBL/GenBank/DDBJ whole genome shotgun (WGS) entry which is preliminary data.</text>
</comment>
<dbReference type="OrthoDB" id="8121437at2759"/>
<reference evidence="1 2" key="1">
    <citation type="submission" date="2019-07" db="EMBL/GenBank/DDBJ databases">
        <title>Draft genome assembly of a fouling barnacle, Amphibalanus amphitrite (Darwin, 1854): The first reference genome for Thecostraca.</title>
        <authorList>
            <person name="Kim W."/>
        </authorList>
    </citation>
    <scope>NUCLEOTIDE SEQUENCE [LARGE SCALE GENOMIC DNA]</scope>
    <source>
        <strain evidence="1">SNU_AA5</strain>
        <tissue evidence="1">Soma without cirri and trophi</tissue>
    </source>
</reference>
<accession>A0A6A4VPS6</accession>
<dbReference type="EMBL" id="VIIS01001441">
    <property type="protein sequence ID" value="KAF0298197.1"/>
    <property type="molecule type" value="Genomic_DNA"/>
</dbReference>
<protein>
    <submittedName>
        <fullName evidence="1">Uncharacterized protein</fullName>
    </submittedName>
</protein>
<dbReference type="Proteomes" id="UP000440578">
    <property type="component" value="Unassembled WGS sequence"/>
</dbReference>
<gene>
    <name evidence="1" type="ORF">FJT64_004450</name>
</gene>
<sequence>MGPTPGGPFSYGYPPSTFYGDFPVLEVGGLLPPPLDPLLYCMPPLCAPGFFPARMEAVQPPAEQYGGVLLLPPPPPPPPPPPQTAPLTVMLTSADRACSPPSPPPRQTMAVTTMPSCLLTPPSSMPSCLLTPPPTMPSCLLTPPSSMPSCLLTPPSTPEPVVWVRPRLAPAPVADPRTLAEVHSPGCVQQWTKGLRLDDALVAVHVRHEGYTVEPAFPGPVPRHLVTDPAGVMHVCVPISSFKSQVD</sequence>
<dbReference type="AlphaFoldDB" id="A0A6A4VPS6"/>
<organism evidence="1 2">
    <name type="scientific">Amphibalanus amphitrite</name>
    <name type="common">Striped barnacle</name>
    <name type="synonym">Balanus amphitrite</name>
    <dbReference type="NCBI Taxonomy" id="1232801"/>
    <lineage>
        <taxon>Eukaryota</taxon>
        <taxon>Metazoa</taxon>
        <taxon>Ecdysozoa</taxon>
        <taxon>Arthropoda</taxon>
        <taxon>Crustacea</taxon>
        <taxon>Multicrustacea</taxon>
        <taxon>Cirripedia</taxon>
        <taxon>Thoracica</taxon>
        <taxon>Thoracicalcarea</taxon>
        <taxon>Balanomorpha</taxon>
        <taxon>Balanoidea</taxon>
        <taxon>Balanidae</taxon>
        <taxon>Amphibalaninae</taxon>
        <taxon>Amphibalanus</taxon>
    </lineage>
</organism>
<evidence type="ECO:0000313" key="1">
    <source>
        <dbReference type="EMBL" id="KAF0298197.1"/>
    </source>
</evidence>
<evidence type="ECO:0000313" key="2">
    <source>
        <dbReference type="Proteomes" id="UP000440578"/>
    </source>
</evidence>
<keyword evidence="2" id="KW-1185">Reference proteome</keyword>